<gene>
    <name evidence="1" type="ORF">J7T54_008372</name>
</gene>
<evidence type="ECO:0000313" key="1">
    <source>
        <dbReference type="EMBL" id="KAI6782286.1"/>
    </source>
</evidence>
<protein>
    <submittedName>
        <fullName evidence="1">NAD(P)-binding protein</fullName>
    </submittedName>
</protein>
<dbReference type="InterPro" id="IPR036291">
    <property type="entry name" value="NAD(P)-bd_dom_sf"/>
</dbReference>
<dbReference type="GeneID" id="75834843"/>
<name>A0A9Q0BEW0_9HYPO</name>
<dbReference type="OrthoDB" id="413314at2759"/>
<comment type="caution">
    <text evidence="1">The sequence shown here is derived from an EMBL/GenBank/DDBJ whole genome shotgun (WGS) entry which is preliminary data.</text>
</comment>
<dbReference type="EMBL" id="JAGIXG020000014">
    <property type="protein sequence ID" value="KAI6782286.1"/>
    <property type="molecule type" value="Genomic_DNA"/>
</dbReference>
<evidence type="ECO:0000313" key="2">
    <source>
        <dbReference type="Proteomes" id="UP001055219"/>
    </source>
</evidence>
<accession>A0A9Q0BEW0</accession>
<dbReference type="Gene3D" id="3.90.25.10">
    <property type="entry name" value="UDP-galactose 4-epimerase, domain 1"/>
    <property type="match status" value="1"/>
</dbReference>
<sequence>MLRKHPSHLAEEEWRRSLAELPGVEVAEQNWVEIIAEWLRQHGVVRAIIALHNQPNQFAEESTFQLTALHAGADSAVELVKNYRKTGRKTGELDTLRLTASKDAPIGVVDADDVGTLAAQLLAEKKVSRHNEAKYVVNGPEDITGQQIVKMVEDHIGTQVKDVWYKDISFVDRMAAHKLRVTQHHLIYQTGPGHSMGWRVHSFYDQQRSL</sequence>
<reference evidence="1" key="2">
    <citation type="submission" date="2022-07" db="EMBL/GenBank/DDBJ databases">
        <authorList>
            <person name="Goncalves M.F.M."/>
            <person name="Hilario S."/>
            <person name="Van De Peer Y."/>
            <person name="Esteves A.C."/>
            <person name="Alves A."/>
        </authorList>
    </citation>
    <scope>NUCLEOTIDE SEQUENCE</scope>
    <source>
        <strain evidence="1">MUM 19.33</strain>
    </source>
</reference>
<dbReference type="Gene3D" id="3.40.50.720">
    <property type="entry name" value="NAD(P)-binding Rossmann-like Domain"/>
    <property type="match status" value="1"/>
</dbReference>
<dbReference type="AlphaFoldDB" id="A0A9Q0BEW0"/>
<organism evidence="1 2">
    <name type="scientific">Emericellopsis cladophorae</name>
    <dbReference type="NCBI Taxonomy" id="2686198"/>
    <lineage>
        <taxon>Eukaryota</taxon>
        <taxon>Fungi</taxon>
        <taxon>Dikarya</taxon>
        <taxon>Ascomycota</taxon>
        <taxon>Pezizomycotina</taxon>
        <taxon>Sordariomycetes</taxon>
        <taxon>Hypocreomycetidae</taxon>
        <taxon>Hypocreales</taxon>
        <taxon>Bionectriaceae</taxon>
        <taxon>Emericellopsis</taxon>
    </lineage>
</organism>
<dbReference type="Proteomes" id="UP001055219">
    <property type="component" value="Unassembled WGS sequence"/>
</dbReference>
<keyword evidence="2" id="KW-1185">Reference proteome</keyword>
<dbReference type="SUPFAM" id="SSF51735">
    <property type="entry name" value="NAD(P)-binding Rossmann-fold domains"/>
    <property type="match status" value="1"/>
</dbReference>
<proteinExistence type="predicted"/>
<dbReference type="RefSeq" id="XP_051363142.1">
    <property type="nucleotide sequence ID" value="XM_051505404.1"/>
</dbReference>
<reference evidence="1" key="1">
    <citation type="journal article" date="2021" name="J Fungi (Basel)">
        <title>Genomic and Metabolomic Analyses of the Marine Fungus Emericellopsis cladophorae: Insights into Saltwater Adaptability Mechanisms and Its Biosynthetic Potential.</title>
        <authorList>
            <person name="Goncalves M.F.M."/>
            <person name="Hilario S."/>
            <person name="Van de Peer Y."/>
            <person name="Esteves A.C."/>
            <person name="Alves A."/>
        </authorList>
    </citation>
    <scope>NUCLEOTIDE SEQUENCE</scope>
    <source>
        <strain evidence="1">MUM 19.33</strain>
    </source>
</reference>